<dbReference type="EMBL" id="AP014836">
    <property type="protein sequence ID" value="BAW80480.1"/>
    <property type="molecule type" value="Genomic_DNA"/>
</dbReference>
<dbReference type="AlphaFoldDB" id="A0A1Q2SMX2"/>
<evidence type="ECO:0000256" key="1">
    <source>
        <dbReference type="SAM" id="Phobius"/>
    </source>
</evidence>
<dbReference type="InterPro" id="IPR021830">
    <property type="entry name" value="DUF3422"/>
</dbReference>
<keyword evidence="3" id="KW-1185">Reference proteome</keyword>
<keyword evidence="1" id="KW-1133">Transmembrane helix</keyword>
<dbReference type="RefSeq" id="WP_096527026.1">
    <property type="nucleotide sequence ID" value="NZ_AP014836.1"/>
</dbReference>
<protein>
    <submittedName>
        <fullName evidence="2">Hypothetical conserved protein</fullName>
    </submittedName>
</protein>
<name>A0A1Q2SMX2_9GAMM</name>
<keyword evidence="1" id="KW-0472">Membrane</keyword>
<dbReference type="Proteomes" id="UP000243679">
    <property type="component" value="Chromosome"/>
</dbReference>
<sequence length="430" mass="48368">MIIPADHPKRILVNHELHARLPEPLVPPEQVSHLLLTSDISMGPLERKKLTELCAQFGHTIYIPEENHFRIDLGPFRLKWEKHTEVSSYTFFRQGPFREPFVDTIIKGIPQRWLAELPGKTLAATHLAIYSTPERLYNPNELATLFEGDALTGAYIGEGSGIAYADFHIHGDGFSRFIVKDISLNSRQAGRVVQRLLEIESYLIQALLTYPEARKVMPMLKQAEQDLAKITESISSATTEEEPALLHELTKLAATIESVASLIQYRVTAAQAYYKLVRQRIIELRELRIEGTQTFHEFCERRAGPAISTCETVLQLQESLSQRISRASELLRTRVDISLEHQNQQILSSMAKRAEIQLRLQETVEGLSVAAITYYLVGLIGYLAKAAKAIDLPLNPDLIIGAAIPVTAVLVALGVRQVRRLVSEEQQKLD</sequence>
<dbReference type="OrthoDB" id="9767470at2"/>
<dbReference type="Pfam" id="PF11902">
    <property type="entry name" value="DUF3422"/>
    <property type="match status" value="1"/>
</dbReference>
<feature type="transmembrane region" description="Helical" evidence="1">
    <location>
        <begin position="398"/>
        <end position="415"/>
    </location>
</feature>
<dbReference type="KEGG" id="ntt:TAO_1110"/>
<reference evidence="2 3" key="1">
    <citation type="journal article" date="2017" name="ISME J.">
        <title>An acid-tolerant ammonia-oxidizing ?-proteobacterium from soil.</title>
        <authorList>
            <person name="Hayatsu M."/>
            <person name="Tago K."/>
            <person name="Uchiyama I."/>
            <person name="Toyoda A."/>
            <person name="Wang Y."/>
            <person name="Shimomura Y."/>
            <person name="Okubo T."/>
            <person name="Kurisu F."/>
            <person name="Hirono Y."/>
            <person name="Nonaka K."/>
            <person name="Akiyama H."/>
            <person name="Itoh T."/>
            <person name="Takami H."/>
        </authorList>
    </citation>
    <scope>NUCLEOTIDE SEQUENCE [LARGE SCALE GENOMIC DNA]</scope>
    <source>
        <strain evidence="2 3">TAO100</strain>
    </source>
</reference>
<gene>
    <name evidence="2" type="ORF">TAO_1110</name>
</gene>
<evidence type="ECO:0000313" key="3">
    <source>
        <dbReference type="Proteomes" id="UP000243679"/>
    </source>
</evidence>
<keyword evidence="1" id="KW-0812">Transmembrane</keyword>
<feature type="transmembrane region" description="Helical" evidence="1">
    <location>
        <begin position="367"/>
        <end position="386"/>
    </location>
</feature>
<accession>A0A1Q2SMX2</accession>
<evidence type="ECO:0000313" key="2">
    <source>
        <dbReference type="EMBL" id="BAW80480.1"/>
    </source>
</evidence>
<organism evidence="2 3">
    <name type="scientific">Candidatus Nitrosoglobus terrae</name>
    <dbReference type="NCBI Taxonomy" id="1630141"/>
    <lineage>
        <taxon>Bacteria</taxon>
        <taxon>Pseudomonadati</taxon>
        <taxon>Pseudomonadota</taxon>
        <taxon>Gammaproteobacteria</taxon>
        <taxon>Chromatiales</taxon>
        <taxon>Chromatiaceae</taxon>
        <taxon>Candidatus Nitrosoglobus</taxon>
    </lineage>
</organism>
<proteinExistence type="predicted"/>